<dbReference type="EMBL" id="CP144107">
    <property type="protein sequence ID" value="WWC92567.1"/>
    <property type="molecule type" value="Genomic_DNA"/>
</dbReference>
<feature type="compositionally biased region" description="Low complexity" evidence="4">
    <location>
        <begin position="34"/>
        <end position="44"/>
    </location>
</feature>
<keyword evidence="2" id="KW-0396">Initiation factor</keyword>
<dbReference type="Gene3D" id="3.40.140.10">
    <property type="entry name" value="Cytidine Deaminase, domain 2"/>
    <property type="match status" value="1"/>
</dbReference>
<evidence type="ECO:0000256" key="2">
    <source>
        <dbReference type="ARBA" id="ARBA00022540"/>
    </source>
</evidence>
<dbReference type="GeneID" id="91098194"/>
<gene>
    <name evidence="6" type="ORF">L201_007526</name>
</gene>
<name>A0AAX4K4M4_9TREE</name>
<keyword evidence="3" id="KW-0648">Protein biosynthesis</keyword>
<dbReference type="CDD" id="cd08065">
    <property type="entry name" value="MPN_eIF3h"/>
    <property type="match status" value="1"/>
</dbReference>
<dbReference type="PANTHER" id="PTHR10410">
    <property type="entry name" value="EUKARYOTIC TRANSLATION INITIATION FACTOR 3 -RELATED"/>
    <property type="match status" value="1"/>
</dbReference>
<evidence type="ECO:0000256" key="1">
    <source>
        <dbReference type="ARBA" id="ARBA00022490"/>
    </source>
</evidence>
<feature type="domain" description="eIF3h C-terminal" evidence="5">
    <location>
        <begin position="206"/>
        <end position="398"/>
    </location>
</feature>
<feature type="compositionally biased region" description="Low complexity" evidence="4">
    <location>
        <begin position="266"/>
        <end position="283"/>
    </location>
</feature>
<organism evidence="6 7">
    <name type="scientific">Kwoniella dendrophila CBS 6074</name>
    <dbReference type="NCBI Taxonomy" id="1295534"/>
    <lineage>
        <taxon>Eukaryota</taxon>
        <taxon>Fungi</taxon>
        <taxon>Dikarya</taxon>
        <taxon>Basidiomycota</taxon>
        <taxon>Agaricomycotina</taxon>
        <taxon>Tremellomycetes</taxon>
        <taxon>Tremellales</taxon>
        <taxon>Cryptococcaceae</taxon>
        <taxon>Kwoniella</taxon>
    </lineage>
</organism>
<dbReference type="GO" id="GO:0003743">
    <property type="term" value="F:translation initiation factor activity"/>
    <property type="evidence" value="ECO:0007669"/>
    <property type="project" value="UniProtKB-KW"/>
</dbReference>
<protein>
    <recommendedName>
        <fullName evidence="5">eIF3h C-terminal domain-containing protein</fullName>
    </recommendedName>
</protein>
<evidence type="ECO:0000313" key="6">
    <source>
        <dbReference type="EMBL" id="WWC92567.1"/>
    </source>
</evidence>
<evidence type="ECO:0000256" key="3">
    <source>
        <dbReference type="ARBA" id="ARBA00022917"/>
    </source>
</evidence>
<keyword evidence="7" id="KW-1185">Reference proteome</keyword>
<dbReference type="AlphaFoldDB" id="A0AAX4K4M4"/>
<feature type="region of interest" description="Disordered" evidence="4">
    <location>
        <begin position="82"/>
        <end position="104"/>
    </location>
</feature>
<accession>A0AAX4K4M4</accession>
<dbReference type="InterPro" id="IPR050242">
    <property type="entry name" value="JAMM_MPN+_peptidase_M67A"/>
</dbReference>
<sequence>MTSMAAALAASLPAAVSRTGTPQPSGYGGSSTAQQQQSQQNKQFPQRLEGVVDVEALREVESVQLNSLVFLKIMKHSTDILPPPPANTLQQDRNAPPPTALSSHTDSIGVLLGLDLDGVMEVEDCFALPGGETSLSSNSYSDRLLTHLREVQTPDSPIGIYLSTFNGGFATRVTIDLLSAIEKISNGRGKPILVIHDKSKSNGNDLSIKAYRLGQGAREAAKLGKWDEKTLTENGITSSTLLTSLPLTVTSPSLIQAFLSTLTQSSEEQQSTQQRQLSSSSSSNVPLPPSFQNLINPTSTSLTSYLQNTLDSLTLHSHETNNIAFLSRQIIREKSKHELAIKEREEENLKRKKQGLSELPSLPSQSKNQTKEPSRLELICLGGTVENLSKNMSAEAGKGLVRTYL</sequence>
<evidence type="ECO:0000259" key="5">
    <source>
        <dbReference type="Pfam" id="PF19445"/>
    </source>
</evidence>
<dbReference type="GO" id="GO:0005852">
    <property type="term" value="C:eukaryotic translation initiation factor 3 complex"/>
    <property type="evidence" value="ECO:0007669"/>
    <property type="project" value="InterPro"/>
</dbReference>
<dbReference type="InterPro" id="IPR027524">
    <property type="entry name" value="eIF3h"/>
</dbReference>
<evidence type="ECO:0000256" key="4">
    <source>
        <dbReference type="SAM" id="MobiDB-lite"/>
    </source>
</evidence>
<feature type="region of interest" description="Disordered" evidence="4">
    <location>
        <begin position="10"/>
        <end position="44"/>
    </location>
</feature>
<dbReference type="RefSeq" id="XP_066079329.1">
    <property type="nucleotide sequence ID" value="XM_066223232.1"/>
</dbReference>
<evidence type="ECO:0000313" key="7">
    <source>
        <dbReference type="Proteomes" id="UP001355207"/>
    </source>
</evidence>
<dbReference type="Pfam" id="PF19445">
    <property type="entry name" value="eIF3h_C"/>
    <property type="match status" value="1"/>
</dbReference>
<keyword evidence="1" id="KW-0963">Cytoplasm</keyword>
<dbReference type="InterPro" id="IPR045810">
    <property type="entry name" value="eIF3h_C"/>
</dbReference>
<proteinExistence type="predicted"/>
<reference evidence="6 7" key="1">
    <citation type="submission" date="2024-01" db="EMBL/GenBank/DDBJ databases">
        <title>Comparative genomics of Cryptococcus and Kwoniella reveals pathogenesis evolution and contrasting modes of karyotype evolution via chromosome fusion or intercentromeric recombination.</title>
        <authorList>
            <person name="Coelho M.A."/>
            <person name="David-Palma M."/>
            <person name="Shea T."/>
            <person name="Bowers K."/>
            <person name="McGinley-Smith S."/>
            <person name="Mohammad A.W."/>
            <person name="Gnirke A."/>
            <person name="Yurkov A.M."/>
            <person name="Nowrousian M."/>
            <person name="Sun S."/>
            <person name="Cuomo C.A."/>
            <person name="Heitman J."/>
        </authorList>
    </citation>
    <scope>NUCLEOTIDE SEQUENCE [LARGE SCALE GENOMIC DNA]</scope>
    <source>
        <strain evidence="6 7">CBS 6074</strain>
    </source>
</reference>
<feature type="region of interest" description="Disordered" evidence="4">
    <location>
        <begin position="266"/>
        <end position="294"/>
    </location>
</feature>
<feature type="region of interest" description="Disordered" evidence="4">
    <location>
        <begin position="344"/>
        <end position="374"/>
    </location>
</feature>
<dbReference type="Proteomes" id="UP001355207">
    <property type="component" value="Chromosome 10"/>
</dbReference>